<dbReference type="Proteomes" id="UP000324907">
    <property type="component" value="Unassembled WGS sequence"/>
</dbReference>
<dbReference type="CDD" id="cd04301">
    <property type="entry name" value="NAT_SF"/>
    <property type="match status" value="1"/>
</dbReference>
<evidence type="ECO:0000313" key="6">
    <source>
        <dbReference type="Proteomes" id="UP000322899"/>
    </source>
</evidence>
<gene>
    <name evidence="5" type="ORF">FNF27_02488</name>
    <name evidence="4" type="ORF">FNF28_00021</name>
    <name evidence="2" type="ORF">FNF29_04387</name>
    <name evidence="3" type="ORF">FNF31_00860</name>
</gene>
<reference evidence="6 7" key="1">
    <citation type="submission" date="2019-07" db="EMBL/GenBank/DDBJ databases">
        <title>Genomes of Cafeteria roenbergensis.</title>
        <authorList>
            <person name="Fischer M.G."/>
            <person name="Hackl T."/>
            <person name="Roman M."/>
        </authorList>
    </citation>
    <scope>NUCLEOTIDE SEQUENCE [LARGE SCALE GENOMIC DNA]</scope>
    <source>
        <strain evidence="2 7">BVI</strain>
        <strain evidence="3 9">Cflag</strain>
        <strain evidence="5 6">E4-10P</strain>
        <strain evidence="4 8">RCC970-E3</strain>
    </source>
</reference>
<dbReference type="SUPFAM" id="SSF55729">
    <property type="entry name" value="Acyl-CoA N-acyltransferases (Nat)"/>
    <property type="match status" value="1"/>
</dbReference>
<dbReference type="OMA" id="WYHSTDI"/>
<dbReference type="GO" id="GO:0016747">
    <property type="term" value="F:acyltransferase activity, transferring groups other than amino-acyl groups"/>
    <property type="evidence" value="ECO:0007669"/>
    <property type="project" value="InterPro"/>
</dbReference>
<evidence type="ECO:0000313" key="9">
    <source>
        <dbReference type="Proteomes" id="UP000325113"/>
    </source>
</evidence>
<evidence type="ECO:0000259" key="1">
    <source>
        <dbReference type="PROSITE" id="PS51186"/>
    </source>
</evidence>
<evidence type="ECO:0000313" key="7">
    <source>
        <dbReference type="Proteomes" id="UP000323011"/>
    </source>
</evidence>
<evidence type="ECO:0000313" key="4">
    <source>
        <dbReference type="EMBL" id="KAA0172336.1"/>
    </source>
</evidence>
<dbReference type="Gene3D" id="3.40.630.30">
    <property type="match status" value="1"/>
</dbReference>
<evidence type="ECO:0000313" key="2">
    <source>
        <dbReference type="EMBL" id="KAA0151700.1"/>
    </source>
</evidence>
<dbReference type="OrthoDB" id="41532at2759"/>
<dbReference type="Proteomes" id="UP000322899">
    <property type="component" value="Unassembled WGS sequence"/>
</dbReference>
<feature type="domain" description="N-acetyltransferase" evidence="1">
    <location>
        <begin position="7"/>
        <end position="215"/>
    </location>
</feature>
<name>A0A5A8EEW1_CAFRO</name>
<dbReference type="EMBL" id="VLTO01000010">
    <property type="protein sequence ID" value="KAA0176099.1"/>
    <property type="molecule type" value="Genomic_DNA"/>
</dbReference>
<evidence type="ECO:0000313" key="3">
    <source>
        <dbReference type="EMBL" id="KAA0167418.1"/>
    </source>
</evidence>
<accession>A0A5A8EEW1</accession>
<dbReference type="Proteomes" id="UP000323011">
    <property type="component" value="Unassembled WGS sequence"/>
</dbReference>
<dbReference type="EMBL" id="VLTM01000005">
    <property type="protein sequence ID" value="KAA0167418.1"/>
    <property type="molecule type" value="Genomic_DNA"/>
</dbReference>
<evidence type="ECO:0000313" key="5">
    <source>
        <dbReference type="EMBL" id="KAA0176099.1"/>
    </source>
</evidence>
<dbReference type="EMBL" id="VLTL01000001">
    <property type="protein sequence ID" value="KAA0172336.1"/>
    <property type="molecule type" value="Genomic_DNA"/>
</dbReference>
<dbReference type="InterPro" id="IPR016181">
    <property type="entry name" value="Acyl_CoA_acyltransferase"/>
</dbReference>
<protein>
    <recommendedName>
        <fullName evidence="1">N-acetyltransferase domain-containing protein</fullName>
    </recommendedName>
</protein>
<sequence length="231" mass="26398">MAAVARRVAMRLTPENAPAAARCVAESFAHPQSRDPFTTQFKLQRHQWFRMAYPFVQRAADATNPKGVVVMNEDGETVDAVMVNEDFRMAPPPEYRLLPAEWRPVRACFRELHTRFKANYSRPVAEGEILHCLYFTCVRPEVRGQGLMKALWDETQVVARDYGYKHLVAEAPTREVRSVLEESLGFKEVAAVEYADWRFEGATPTEALALANPVEWSRLSISIRNVFSNMY</sequence>
<dbReference type="InterPro" id="IPR000182">
    <property type="entry name" value="GNAT_dom"/>
</dbReference>
<keyword evidence="7" id="KW-1185">Reference proteome</keyword>
<comment type="caution">
    <text evidence="5">The sequence shown here is derived from an EMBL/GenBank/DDBJ whole genome shotgun (WGS) entry which is preliminary data.</text>
</comment>
<proteinExistence type="predicted"/>
<organism evidence="5 6">
    <name type="scientific">Cafeteria roenbergensis</name>
    <name type="common">Marine flagellate</name>
    <dbReference type="NCBI Taxonomy" id="33653"/>
    <lineage>
        <taxon>Eukaryota</taxon>
        <taxon>Sar</taxon>
        <taxon>Stramenopiles</taxon>
        <taxon>Bigyra</taxon>
        <taxon>Opalozoa</taxon>
        <taxon>Bicosoecida</taxon>
        <taxon>Cafeteriaceae</taxon>
        <taxon>Cafeteria</taxon>
    </lineage>
</organism>
<dbReference type="Proteomes" id="UP000325113">
    <property type="component" value="Unassembled WGS sequence"/>
</dbReference>
<evidence type="ECO:0000313" key="8">
    <source>
        <dbReference type="Proteomes" id="UP000324907"/>
    </source>
</evidence>
<dbReference type="EMBL" id="VLTN01000025">
    <property type="protein sequence ID" value="KAA0151700.1"/>
    <property type="molecule type" value="Genomic_DNA"/>
</dbReference>
<dbReference type="AlphaFoldDB" id="A0A5A8EEW1"/>
<dbReference type="PROSITE" id="PS51186">
    <property type="entry name" value="GNAT"/>
    <property type="match status" value="1"/>
</dbReference>